<gene>
    <name evidence="2" type="ORF">LWI28_009691</name>
</gene>
<name>A0AAD5JH70_ACENE</name>
<sequence>MGFNDSYSGVRGQILLINPLPSVRQAYSSVSQEEKQRLMSWTHTAGDSSGSAAMAIRSNNKFTPSAGTRKFDRSYCPHDFRSQEKSPDKFNGGRQDKKRSGIGRGRPLCTHCGELGHWVQTGYTLHGYPTGHPRAKNNSGPKYFNNNNRPAVNHVSEVPSKEDNNPIVGISEAQLQQLLSLLDNKNGGSSSQANAVTKPAKKVFTSRDVKFHETVFPYASLQPYSTNSGPTTNSGLIPLMAHSIPYSYDSLSDDNSSTFKHASFFSDSTTCFYLPSSAGFSKFLVTTASLTSYFLSCTRSRPSTRSSSSPSFQPPRQSSGQAARLRLLHRFLQPIILLAAWSNQRYEVSTGRFCFVSPIYTCPPFFCCSDQWSHGTKFLLRGRHSS</sequence>
<dbReference type="AlphaFoldDB" id="A0AAD5JH70"/>
<dbReference type="PANTHER" id="PTHR34222:SF99">
    <property type="entry name" value="PROTEIN, PUTATIVE-RELATED"/>
    <property type="match status" value="1"/>
</dbReference>
<dbReference type="Proteomes" id="UP001064489">
    <property type="component" value="Chromosome 9"/>
</dbReference>
<reference evidence="2" key="2">
    <citation type="submission" date="2023-02" db="EMBL/GenBank/DDBJ databases">
        <authorList>
            <person name="Swenson N.G."/>
            <person name="Wegrzyn J.L."/>
            <person name="Mcevoy S.L."/>
        </authorList>
    </citation>
    <scope>NUCLEOTIDE SEQUENCE</scope>
    <source>
        <strain evidence="2">91603</strain>
        <tissue evidence="2">Leaf</tissue>
    </source>
</reference>
<comment type="caution">
    <text evidence="2">The sequence shown here is derived from an EMBL/GenBank/DDBJ whole genome shotgun (WGS) entry which is preliminary data.</text>
</comment>
<evidence type="ECO:0000313" key="2">
    <source>
        <dbReference type="EMBL" id="KAI9200546.1"/>
    </source>
</evidence>
<dbReference type="EMBL" id="JAJSOW010000001">
    <property type="protein sequence ID" value="KAI9200546.1"/>
    <property type="molecule type" value="Genomic_DNA"/>
</dbReference>
<evidence type="ECO:0000313" key="3">
    <source>
        <dbReference type="Proteomes" id="UP001064489"/>
    </source>
</evidence>
<feature type="region of interest" description="Disordered" evidence="1">
    <location>
        <begin position="74"/>
        <end position="106"/>
    </location>
</feature>
<feature type="compositionally biased region" description="Basic and acidic residues" evidence="1">
    <location>
        <begin position="74"/>
        <end position="88"/>
    </location>
</feature>
<reference evidence="2" key="1">
    <citation type="journal article" date="2022" name="Plant J.">
        <title>Strategies of tolerance reflected in two North American maple genomes.</title>
        <authorList>
            <person name="McEvoy S.L."/>
            <person name="Sezen U.U."/>
            <person name="Trouern-Trend A."/>
            <person name="McMahon S.M."/>
            <person name="Schaberg P.G."/>
            <person name="Yang J."/>
            <person name="Wegrzyn J.L."/>
            <person name="Swenson N.G."/>
        </authorList>
    </citation>
    <scope>NUCLEOTIDE SEQUENCE</scope>
    <source>
        <strain evidence="2">91603</strain>
    </source>
</reference>
<protein>
    <submittedName>
        <fullName evidence="2">Uncharacterized protein</fullName>
    </submittedName>
</protein>
<dbReference type="PANTHER" id="PTHR34222">
    <property type="entry name" value="GAG_PRE-INTEGRS DOMAIN-CONTAINING PROTEIN"/>
    <property type="match status" value="1"/>
</dbReference>
<organism evidence="2 3">
    <name type="scientific">Acer negundo</name>
    <name type="common">Box elder</name>
    <dbReference type="NCBI Taxonomy" id="4023"/>
    <lineage>
        <taxon>Eukaryota</taxon>
        <taxon>Viridiplantae</taxon>
        <taxon>Streptophyta</taxon>
        <taxon>Embryophyta</taxon>
        <taxon>Tracheophyta</taxon>
        <taxon>Spermatophyta</taxon>
        <taxon>Magnoliopsida</taxon>
        <taxon>eudicotyledons</taxon>
        <taxon>Gunneridae</taxon>
        <taxon>Pentapetalae</taxon>
        <taxon>rosids</taxon>
        <taxon>malvids</taxon>
        <taxon>Sapindales</taxon>
        <taxon>Sapindaceae</taxon>
        <taxon>Hippocastanoideae</taxon>
        <taxon>Acereae</taxon>
        <taxon>Acer</taxon>
    </lineage>
</organism>
<evidence type="ECO:0000256" key="1">
    <source>
        <dbReference type="SAM" id="MobiDB-lite"/>
    </source>
</evidence>
<keyword evidence="3" id="KW-1185">Reference proteome</keyword>
<accession>A0AAD5JH70</accession>
<proteinExistence type="predicted"/>